<dbReference type="InterPro" id="IPR024302">
    <property type="entry name" value="SusD-like"/>
</dbReference>
<reference evidence="1 2" key="1">
    <citation type="submission" date="2019-04" db="EMBL/GenBank/DDBJ databases">
        <title>Niastella caeni sp. nov., isolated from activated sludge.</title>
        <authorList>
            <person name="Sheng M."/>
        </authorList>
    </citation>
    <scope>NUCLEOTIDE SEQUENCE [LARGE SCALE GENOMIC DNA]</scope>
    <source>
        <strain evidence="1 2">HX-2-15</strain>
    </source>
</reference>
<dbReference type="InterPro" id="IPR011990">
    <property type="entry name" value="TPR-like_helical_dom_sf"/>
</dbReference>
<dbReference type="Proteomes" id="UP000306918">
    <property type="component" value="Unassembled WGS sequence"/>
</dbReference>
<evidence type="ECO:0000313" key="1">
    <source>
        <dbReference type="EMBL" id="THU39621.1"/>
    </source>
</evidence>
<dbReference type="PROSITE" id="PS51257">
    <property type="entry name" value="PROKAR_LIPOPROTEIN"/>
    <property type="match status" value="1"/>
</dbReference>
<dbReference type="RefSeq" id="WP_136577753.1">
    <property type="nucleotide sequence ID" value="NZ_STFF01000003.1"/>
</dbReference>
<protein>
    <submittedName>
        <fullName evidence="1">SusD/RagB family nutrient-binding outer membrane lipoprotein</fullName>
    </submittedName>
</protein>
<gene>
    <name evidence="1" type="ORF">FAM09_14070</name>
</gene>
<accession>A0A4S8HWK7</accession>
<keyword evidence="2" id="KW-1185">Reference proteome</keyword>
<dbReference type="SUPFAM" id="SSF48452">
    <property type="entry name" value="TPR-like"/>
    <property type="match status" value="1"/>
</dbReference>
<sequence length="534" mass="59019">MNKHSKYILSMAAAVILATGCTKKFQDYNTNPYGATNEDLLPDYGLVVAQLQEAQKSIYVYQPAWVTQLQQNLMADVYSGYMMPPTPFRGNSNNMNYDLVDGWNVWALNPAYSSSVGSVMNPISNVEATTKTTAPALYAMAKIIKVEAMHRVSDIFGPIMYSKYKMRADDGGYDYDSQQEAYNNFFKDLNEAIAILTPLRAEKPLPTFKNADLVYDGSYAKWLQFANTLRLRLALRIVKADAAKAKTEGEAALANAGGILSAASDNFNINIGATEHPLNTINNAWADIRMGAPMESILTGYNDPRLPKYFVPAVDAAVAGQYKGIRNGINIDAKSRYQGYSALITFPSKIQLMTAAEAWFLKAEAALRGWTGAGTAKENYESGVTTSFSQHSLSGAATYLTDATSKAAEYIDPKAITPGQNNVTKDKPWLSTITIKWEEGDAFERKLERIITQKWISMYPDGQEAWSEFRRTGYPKLFPVVINNSGGKVSTDVFIRRVNIPPDEYLTNPQGAKRAAATLNGPDNGGTRLWWDKQ</sequence>
<organism evidence="1 2">
    <name type="scientific">Niastella caeni</name>
    <dbReference type="NCBI Taxonomy" id="2569763"/>
    <lineage>
        <taxon>Bacteria</taxon>
        <taxon>Pseudomonadati</taxon>
        <taxon>Bacteroidota</taxon>
        <taxon>Chitinophagia</taxon>
        <taxon>Chitinophagales</taxon>
        <taxon>Chitinophagaceae</taxon>
        <taxon>Niastella</taxon>
    </lineage>
</organism>
<dbReference type="EMBL" id="STFF01000003">
    <property type="protein sequence ID" value="THU39621.1"/>
    <property type="molecule type" value="Genomic_DNA"/>
</dbReference>
<dbReference type="OrthoDB" id="843771at2"/>
<name>A0A4S8HWK7_9BACT</name>
<keyword evidence="1" id="KW-0449">Lipoprotein</keyword>
<proteinExistence type="predicted"/>
<dbReference type="Pfam" id="PF12741">
    <property type="entry name" value="SusD-like"/>
    <property type="match status" value="1"/>
</dbReference>
<comment type="caution">
    <text evidence="1">The sequence shown here is derived from an EMBL/GenBank/DDBJ whole genome shotgun (WGS) entry which is preliminary data.</text>
</comment>
<dbReference type="AlphaFoldDB" id="A0A4S8HWK7"/>
<dbReference type="Gene3D" id="1.25.40.390">
    <property type="match status" value="1"/>
</dbReference>
<evidence type="ECO:0000313" key="2">
    <source>
        <dbReference type="Proteomes" id="UP000306918"/>
    </source>
</evidence>